<evidence type="ECO:0000313" key="5">
    <source>
        <dbReference type="EMBL" id="MCF4102152.1"/>
    </source>
</evidence>
<protein>
    <submittedName>
        <fullName evidence="5">tRNA-binding protein</fullName>
    </submittedName>
</protein>
<dbReference type="InterPro" id="IPR012340">
    <property type="entry name" value="NA-bd_OB-fold"/>
</dbReference>
<feature type="domain" description="TRNA-binding" evidence="4">
    <location>
        <begin position="7"/>
        <end position="111"/>
    </location>
</feature>
<dbReference type="Pfam" id="PF01588">
    <property type="entry name" value="tRNA_bind"/>
    <property type="match status" value="1"/>
</dbReference>
<dbReference type="SUPFAM" id="SSF50249">
    <property type="entry name" value="Nucleic acid-binding proteins"/>
    <property type="match status" value="1"/>
</dbReference>
<dbReference type="InterPro" id="IPR002547">
    <property type="entry name" value="tRNA-bd_dom"/>
</dbReference>
<accession>A0ABS9EH04</accession>
<dbReference type="Proteomes" id="UP001179363">
    <property type="component" value="Unassembled WGS sequence"/>
</dbReference>
<dbReference type="RefSeq" id="WP_236134299.1">
    <property type="nucleotide sequence ID" value="NZ_JAKGTH010000009.1"/>
</dbReference>
<dbReference type="NCBIfam" id="NF007495">
    <property type="entry name" value="PRK10089.1-4"/>
    <property type="match status" value="1"/>
</dbReference>
<dbReference type="Gene3D" id="2.40.50.140">
    <property type="entry name" value="Nucleic acid-binding proteins"/>
    <property type="match status" value="1"/>
</dbReference>
<dbReference type="PROSITE" id="PS50886">
    <property type="entry name" value="TRBD"/>
    <property type="match status" value="1"/>
</dbReference>
<evidence type="ECO:0000256" key="3">
    <source>
        <dbReference type="PROSITE-ProRule" id="PRU00209"/>
    </source>
</evidence>
<keyword evidence="6" id="KW-1185">Reference proteome</keyword>
<evidence type="ECO:0000259" key="4">
    <source>
        <dbReference type="PROSITE" id="PS50886"/>
    </source>
</evidence>
<evidence type="ECO:0000256" key="2">
    <source>
        <dbReference type="ARBA" id="ARBA00022884"/>
    </source>
</evidence>
<name>A0ABS9EH04_9FLAO</name>
<dbReference type="PANTHER" id="PTHR11586">
    <property type="entry name" value="TRNA-AMINOACYLATION COFACTOR ARC1 FAMILY MEMBER"/>
    <property type="match status" value="1"/>
</dbReference>
<proteinExistence type="predicted"/>
<dbReference type="CDD" id="cd02798">
    <property type="entry name" value="tRNA_bind_CsaA"/>
    <property type="match status" value="1"/>
</dbReference>
<gene>
    <name evidence="5" type="ORF">L1I30_10775</name>
</gene>
<comment type="caution">
    <text evidence="5">The sequence shown here is derived from an EMBL/GenBank/DDBJ whole genome shotgun (WGS) entry which is preliminary data.</text>
</comment>
<dbReference type="InterPro" id="IPR008231">
    <property type="entry name" value="CsaA"/>
</dbReference>
<dbReference type="NCBIfam" id="TIGR02222">
    <property type="entry name" value="chap_CsaA"/>
    <property type="match status" value="1"/>
</dbReference>
<keyword evidence="1 3" id="KW-0820">tRNA-binding</keyword>
<dbReference type="EMBL" id="JAKGTH010000009">
    <property type="protein sequence ID" value="MCF4102152.1"/>
    <property type="molecule type" value="Genomic_DNA"/>
</dbReference>
<dbReference type="NCBIfam" id="NF007494">
    <property type="entry name" value="PRK10089.1-3"/>
    <property type="match status" value="1"/>
</dbReference>
<evidence type="ECO:0000256" key="1">
    <source>
        <dbReference type="ARBA" id="ARBA00022555"/>
    </source>
</evidence>
<organism evidence="5 6">
    <name type="scientific">Gillisia lutea</name>
    <dbReference type="NCBI Taxonomy" id="2909668"/>
    <lineage>
        <taxon>Bacteria</taxon>
        <taxon>Pseudomonadati</taxon>
        <taxon>Bacteroidota</taxon>
        <taxon>Flavobacteriia</taxon>
        <taxon>Flavobacteriales</taxon>
        <taxon>Flavobacteriaceae</taxon>
        <taxon>Gillisia</taxon>
    </lineage>
</organism>
<dbReference type="PANTHER" id="PTHR11586:SF37">
    <property type="entry name" value="TRNA-BINDING DOMAIN-CONTAINING PROTEIN"/>
    <property type="match status" value="1"/>
</dbReference>
<evidence type="ECO:0000313" key="6">
    <source>
        <dbReference type="Proteomes" id="UP001179363"/>
    </source>
</evidence>
<keyword evidence="2 3" id="KW-0694">RNA-binding</keyword>
<sequence length="111" mass="12622">MEINWNDFEKVEMRIGTILEVEDFPEARQPAYKLKIDFGSELGIKKSSAQITLRYNKEDLLNKQIVAVVNFPRKQIANLMSECLVLGAVGQKNDIVLLNPDFKVENGLRIG</sequence>
<dbReference type="InterPro" id="IPR051270">
    <property type="entry name" value="Tyrosine-tRNA_ligase_regulator"/>
</dbReference>
<reference evidence="5" key="1">
    <citation type="submission" date="2022-01" db="EMBL/GenBank/DDBJ databases">
        <title>Gillisia lutea sp. nov., isolated from marine plastic residues from the Malvarosa beach (Valencia, Spain).</title>
        <authorList>
            <person name="Vidal-Verdu A."/>
            <person name="Molina-Menor E."/>
            <person name="Satari L."/>
            <person name="Pascual J."/>
            <person name="Pereto J."/>
            <person name="Porcar M."/>
        </authorList>
    </citation>
    <scope>NUCLEOTIDE SEQUENCE</scope>
    <source>
        <strain evidence="5">M10.2A</strain>
    </source>
</reference>